<feature type="compositionally biased region" description="Polar residues" evidence="1">
    <location>
        <begin position="413"/>
        <end position="426"/>
    </location>
</feature>
<feature type="region of interest" description="Disordered" evidence="1">
    <location>
        <begin position="60"/>
        <end position="112"/>
    </location>
</feature>
<feature type="region of interest" description="Disordered" evidence="1">
    <location>
        <begin position="313"/>
        <end position="336"/>
    </location>
</feature>
<protein>
    <submittedName>
        <fullName evidence="2">Uncharacterized protein</fullName>
    </submittedName>
</protein>
<feature type="compositionally biased region" description="Basic and acidic residues" evidence="1">
    <location>
        <begin position="28"/>
        <end position="39"/>
    </location>
</feature>
<dbReference type="InterPro" id="IPR043910">
    <property type="entry name" value="DUF5767"/>
</dbReference>
<accession>A0A6C0DAJ3</accession>
<feature type="region of interest" description="Disordered" evidence="1">
    <location>
        <begin position="1"/>
        <end position="41"/>
    </location>
</feature>
<feature type="compositionally biased region" description="Low complexity" evidence="1">
    <location>
        <begin position="321"/>
        <end position="336"/>
    </location>
</feature>
<proteinExistence type="predicted"/>
<feature type="region of interest" description="Disordered" evidence="1">
    <location>
        <begin position="399"/>
        <end position="445"/>
    </location>
</feature>
<evidence type="ECO:0000256" key="1">
    <source>
        <dbReference type="SAM" id="MobiDB-lite"/>
    </source>
</evidence>
<dbReference type="EMBL" id="MN739567">
    <property type="protein sequence ID" value="QHT13400.1"/>
    <property type="molecule type" value="Genomic_DNA"/>
</dbReference>
<organism evidence="2">
    <name type="scientific">viral metagenome</name>
    <dbReference type="NCBI Taxonomy" id="1070528"/>
    <lineage>
        <taxon>unclassified sequences</taxon>
        <taxon>metagenomes</taxon>
        <taxon>organismal metagenomes</taxon>
    </lineage>
</organism>
<name>A0A6C0DAJ3_9ZZZZ</name>
<sequence length="445" mass="50295">MSSETSSEININYLDNKGNKLLTNGPKSEVKTEMKRQTSDTDYYFDMVANKDKIMHTVKVDSDSDLDNIINSSESKKSKKSTTSSSSSSSSSSSKRSSSAKPQIEKINLGGPSKVNTSIPYVEPSIPTYTLSPQEIRMKKIELLRRLSEIKSKGYQLTKEYDFNSSIEEMEYEYALLKSFADKRNGTKLYKSILLNGISLVEFANDKYDPFDFKLSGWSEHMSVEIDSYDDIIEELYEKYKSTGKSTPAEVRLILLLFASGAAFHFSKTQLGGMPGISTAATGMLNKMMAPPKNESKFMSAQEINLENQKQALRERDKQLKQQTTKTQQPTQQPVFQPSIQPLQQSFQQTTQKAYQSVQQNNQEFQPVYKSASRDVPEIRAPENVQDILSRIKKIQQNNNTNINTTDTQEETSTNNDRLVSDSTLSESKKRGRKPKKPIISINTN</sequence>
<dbReference type="Pfam" id="PF19071">
    <property type="entry name" value="DUF5767"/>
    <property type="match status" value="1"/>
</dbReference>
<evidence type="ECO:0000313" key="2">
    <source>
        <dbReference type="EMBL" id="QHT13400.1"/>
    </source>
</evidence>
<feature type="compositionally biased region" description="Polar residues" evidence="1">
    <location>
        <begin position="1"/>
        <end position="10"/>
    </location>
</feature>
<dbReference type="AlphaFoldDB" id="A0A6C0DAJ3"/>
<reference evidence="2" key="1">
    <citation type="journal article" date="2020" name="Nature">
        <title>Giant virus diversity and host interactions through global metagenomics.</title>
        <authorList>
            <person name="Schulz F."/>
            <person name="Roux S."/>
            <person name="Paez-Espino D."/>
            <person name="Jungbluth S."/>
            <person name="Walsh D.A."/>
            <person name="Denef V.J."/>
            <person name="McMahon K.D."/>
            <person name="Konstantinidis K.T."/>
            <person name="Eloe-Fadrosh E.A."/>
            <person name="Kyrpides N.C."/>
            <person name="Woyke T."/>
        </authorList>
    </citation>
    <scope>NUCLEOTIDE SEQUENCE</scope>
    <source>
        <strain evidence="2">GVMAG-M-3300023174-131</strain>
    </source>
</reference>
<feature type="compositionally biased region" description="Low complexity" evidence="1">
    <location>
        <begin position="81"/>
        <end position="99"/>
    </location>
</feature>